<reference evidence="1" key="1">
    <citation type="journal article" date="2020" name="Stud. Mycol.">
        <title>101 Dothideomycetes genomes: a test case for predicting lifestyles and emergence of pathogens.</title>
        <authorList>
            <person name="Haridas S."/>
            <person name="Albert R."/>
            <person name="Binder M."/>
            <person name="Bloem J."/>
            <person name="Labutti K."/>
            <person name="Salamov A."/>
            <person name="Andreopoulos B."/>
            <person name="Baker S."/>
            <person name="Barry K."/>
            <person name="Bills G."/>
            <person name="Bluhm B."/>
            <person name="Cannon C."/>
            <person name="Castanera R."/>
            <person name="Culley D."/>
            <person name="Daum C."/>
            <person name="Ezra D."/>
            <person name="Gonzalez J."/>
            <person name="Henrissat B."/>
            <person name="Kuo A."/>
            <person name="Liang C."/>
            <person name="Lipzen A."/>
            <person name="Lutzoni F."/>
            <person name="Magnuson J."/>
            <person name="Mondo S."/>
            <person name="Nolan M."/>
            <person name="Ohm R."/>
            <person name="Pangilinan J."/>
            <person name="Park H.-J."/>
            <person name="Ramirez L."/>
            <person name="Alfaro M."/>
            <person name="Sun H."/>
            <person name="Tritt A."/>
            <person name="Yoshinaga Y."/>
            <person name="Zwiers L.-H."/>
            <person name="Turgeon B."/>
            <person name="Goodwin S."/>
            <person name="Spatafora J."/>
            <person name="Crous P."/>
            <person name="Grigoriev I."/>
        </authorList>
    </citation>
    <scope>NUCLEOTIDE SEQUENCE</scope>
    <source>
        <strain evidence="1">CBS 116435</strain>
    </source>
</reference>
<accession>A0A9P4UM82</accession>
<protein>
    <submittedName>
        <fullName evidence="1">Uncharacterized protein</fullName>
    </submittedName>
</protein>
<gene>
    <name evidence="1" type="ORF">K431DRAFT_287476</name>
</gene>
<proteinExistence type="predicted"/>
<evidence type="ECO:0000313" key="2">
    <source>
        <dbReference type="Proteomes" id="UP000799441"/>
    </source>
</evidence>
<dbReference type="EMBL" id="MU003822">
    <property type="protein sequence ID" value="KAF2718588.1"/>
    <property type="molecule type" value="Genomic_DNA"/>
</dbReference>
<evidence type="ECO:0000313" key="1">
    <source>
        <dbReference type="EMBL" id="KAF2718588.1"/>
    </source>
</evidence>
<dbReference type="AlphaFoldDB" id="A0A9P4UM82"/>
<name>A0A9P4UM82_9PEZI</name>
<dbReference type="OrthoDB" id="3794999at2759"/>
<comment type="caution">
    <text evidence="1">The sequence shown here is derived from an EMBL/GenBank/DDBJ whole genome shotgun (WGS) entry which is preliminary data.</text>
</comment>
<keyword evidence="2" id="KW-1185">Reference proteome</keyword>
<sequence length="262" mass="29310">MPLIDYIWSALGLTSGANEVTAFPSRKDEGNPQTLSASCEGWSRPDPAVRLREQDNMVIRIFGFPEREDLPPGLRIAPMNVGNSGMPILYLRGEFPPYVDYIMGHDWRSRLGSGYETADGHAFKGGKVILREDERELDERDHCLRMRRCGAVAIRSEMDIILEETDCSCSPAYMFGWPAGGGVWILCRDPFNNHELDSAPIGSNPLDFAALNEMQERFYSATENSKQQDSMEGICRVIKQAGGRFYSNIGDCPEAVHLKLLV</sequence>
<organism evidence="1 2">
    <name type="scientific">Polychaeton citri CBS 116435</name>
    <dbReference type="NCBI Taxonomy" id="1314669"/>
    <lineage>
        <taxon>Eukaryota</taxon>
        <taxon>Fungi</taxon>
        <taxon>Dikarya</taxon>
        <taxon>Ascomycota</taxon>
        <taxon>Pezizomycotina</taxon>
        <taxon>Dothideomycetes</taxon>
        <taxon>Dothideomycetidae</taxon>
        <taxon>Capnodiales</taxon>
        <taxon>Capnodiaceae</taxon>
        <taxon>Polychaeton</taxon>
    </lineage>
</organism>
<dbReference type="Proteomes" id="UP000799441">
    <property type="component" value="Unassembled WGS sequence"/>
</dbReference>